<evidence type="ECO:0000259" key="12">
    <source>
        <dbReference type="Pfam" id="PF12019"/>
    </source>
</evidence>
<evidence type="ECO:0000256" key="2">
    <source>
        <dbReference type="ARBA" id="ARBA00021549"/>
    </source>
</evidence>
<evidence type="ECO:0000256" key="8">
    <source>
        <dbReference type="ARBA" id="ARBA00023136"/>
    </source>
</evidence>
<dbReference type="NCBIfam" id="TIGR02532">
    <property type="entry name" value="IV_pilin_GFxxxE"/>
    <property type="match status" value="1"/>
</dbReference>
<dbReference type="InterPro" id="IPR022346">
    <property type="entry name" value="T2SS_GspH"/>
</dbReference>
<evidence type="ECO:0000313" key="13">
    <source>
        <dbReference type="EMBL" id="QFZ82664.1"/>
    </source>
</evidence>
<evidence type="ECO:0000313" key="14">
    <source>
        <dbReference type="Proteomes" id="UP000326780"/>
    </source>
</evidence>
<evidence type="ECO:0000256" key="5">
    <source>
        <dbReference type="ARBA" id="ARBA00022519"/>
    </source>
</evidence>
<evidence type="ECO:0000256" key="7">
    <source>
        <dbReference type="ARBA" id="ARBA00022989"/>
    </source>
</evidence>
<evidence type="ECO:0000256" key="1">
    <source>
        <dbReference type="ARBA" id="ARBA00004377"/>
    </source>
</evidence>
<evidence type="ECO:0000256" key="11">
    <source>
        <dbReference type="SAM" id="Phobius"/>
    </source>
</evidence>
<dbReference type="EMBL" id="CP045644">
    <property type="protein sequence ID" value="QFZ82664.1"/>
    <property type="molecule type" value="Genomic_DNA"/>
</dbReference>
<gene>
    <name evidence="13" type="ORF">GFK26_07775</name>
</gene>
<dbReference type="GO" id="GO:0005886">
    <property type="term" value="C:plasma membrane"/>
    <property type="evidence" value="ECO:0007669"/>
    <property type="project" value="UniProtKB-SubCell"/>
</dbReference>
<evidence type="ECO:0000256" key="6">
    <source>
        <dbReference type="ARBA" id="ARBA00022692"/>
    </source>
</evidence>
<dbReference type="GO" id="GO:0015627">
    <property type="term" value="C:type II protein secretion system complex"/>
    <property type="evidence" value="ECO:0007669"/>
    <property type="project" value="InterPro"/>
</dbReference>
<feature type="transmembrane region" description="Helical" evidence="11">
    <location>
        <begin position="12"/>
        <end position="37"/>
    </location>
</feature>
<dbReference type="RefSeq" id="WP_153281490.1">
    <property type="nucleotide sequence ID" value="NZ_CP045644.1"/>
</dbReference>
<proteinExistence type="inferred from homology"/>
<feature type="domain" description="General secretion pathway GspH" evidence="12">
    <location>
        <begin position="46"/>
        <end position="183"/>
    </location>
</feature>
<accession>A0A5Q0M270</accession>
<comment type="subcellular location">
    <subcellularLocation>
        <location evidence="1">Cell inner membrane</location>
        <topology evidence="1">Single-pass membrane protein</topology>
    </subcellularLocation>
</comment>
<keyword evidence="7 11" id="KW-1133">Transmembrane helix</keyword>
<reference evidence="13 14" key="1">
    <citation type="submission" date="2019-10" db="EMBL/GenBank/DDBJ databases">
        <title>Complete genome sequence of Variovorax paradoxus 5C-2.</title>
        <authorList>
            <person name="Gogoleva N.E."/>
            <person name="Balkin A.S."/>
        </authorList>
    </citation>
    <scope>NUCLEOTIDE SEQUENCE [LARGE SCALE GENOMIC DNA]</scope>
    <source>
        <strain evidence="13 14">5C-2</strain>
    </source>
</reference>
<dbReference type="AlphaFoldDB" id="A0A5Q0M270"/>
<evidence type="ECO:0000256" key="9">
    <source>
        <dbReference type="ARBA" id="ARBA00025772"/>
    </source>
</evidence>
<dbReference type="SUPFAM" id="SSF54523">
    <property type="entry name" value="Pili subunits"/>
    <property type="match status" value="1"/>
</dbReference>
<dbReference type="Pfam" id="PF07963">
    <property type="entry name" value="N_methyl"/>
    <property type="match status" value="1"/>
</dbReference>
<dbReference type="InterPro" id="IPR045584">
    <property type="entry name" value="Pilin-like"/>
</dbReference>
<keyword evidence="5" id="KW-0997">Cell inner membrane</keyword>
<dbReference type="PROSITE" id="PS00409">
    <property type="entry name" value="PROKAR_NTER_METHYL"/>
    <property type="match status" value="1"/>
</dbReference>
<dbReference type="Gene3D" id="3.55.40.10">
    <property type="entry name" value="minor pseudopilin epsh domain"/>
    <property type="match status" value="1"/>
</dbReference>
<organism evidence="13 14">
    <name type="scientific">Variovorax paradoxus</name>
    <dbReference type="NCBI Taxonomy" id="34073"/>
    <lineage>
        <taxon>Bacteria</taxon>
        <taxon>Pseudomonadati</taxon>
        <taxon>Pseudomonadota</taxon>
        <taxon>Betaproteobacteria</taxon>
        <taxon>Burkholderiales</taxon>
        <taxon>Comamonadaceae</taxon>
        <taxon>Variovorax</taxon>
    </lineage>
</organism>
<protein>
    <recommendedName>
        <fullName evidence="2">Type II secretion system protein H</fullName>
    </recommendedName>
    <alternativeName>
        <fullName evidence="10">General secretion pathway protein H</fullName>
    </alternativeName>
</protein>
<dbReference type="Proteomes" id="UP000326780">
    <property type="component" value="Chromosome"/>
</dbReference>
<dbReference type="InterPro" id="IPR012902">
    <property type="entry name" value="N_methyl_site"/>
</dbReference>
<keyword evidence="3" id="KW-1003">Cell membrane</keyword>
<dbReference type="Pfam" id="PF12019">
    <property type="entry name" value="GspH"/>
    <property type="match status" value="1"/>
</dbReference>
<dbReference type="GO" id="GO:0015628">
    <property type="term" value="P:protein secretion by the type II secretion system"/>
    <property type="evidence" value="ECO:0007669"/>
    <property type="project" value="InterPro"/>
</dbReference>
<evidence type="ECO:0000256" key="4">
    <source>
        <dbReference type="ARBA" id="ARBA00022481"/>
    </source>
</evidence>
<keyword evidence="8 11" id="KW-0472">Membrane</keyword>
<keyword evidence="4" id="KW-0488">Methylation</keyword>
<evidence type="ECO:0000256" key="3">
    <source>
        <dbReference type="ARBA" id="ARBA00022475"/>
    </source>
</evidence>
<sequence length="203" mass="20960">MPVTMRQRGFTLVELVVTIAVLALILFAAMPSIGTWLENTRIRNVADSLQNGLQLARGEAVRRNQSMSLWLVSLNDPAVLSDDCSLSGASGAWIVSVNSPVGHCADAPSTTSSPMIVTGRASGDGGGRVSVVAVQSTDGSTEGTSVTFNGFGRVANADAIGQIDITGTTTGARALRIVVSPSGSVRMCEPAIVDSAAKDPRQC</sequence>
<keyword evidence="6 11" id="KW-0812">Transmembrane</keyword>
<name>A0A5Q0M270_VARPD</name>
<comment type="similarity">
    <text evidence="9">Belongs to the GSP H family.</text>
</comment>
<evidence type="ECO:0000256" key="10">
    <source>
        <dbReference type="ARBA" id="ARBA00030775"/>
    </source>
</evidence>